<evidence type="ECO:0000256" key="1">
    <source>
        <dbReference type="ARBA" id="ARBA00022967"/>
    </source>
</evidence>
<dbReference type="Gene3D" id="3.40.50.1000">
    <property type="entry name" value="HAD superfamily/HAD-like"/>
    <property type="match status" value="1"/>
</dbReference>
<dbReference type="GO" id="GO:0005507">
    <property type="term" value="F:copper ion binding"/>
    <property type="evidence" value="ECO:0007669"/>
    <property type="project" value="TreeGrafter"/>
</dbReference>
<gene>
    <name evidence="3" type="ORF">CYMTET_45585</name>
</gene>
<dbReference type="SUPFAM" id="SSF56784">
    <property type="entry name" value="HAD-like"/>
    <property type="match status" value="1"/>
</dbReference>
<dbReference type="PANTHER" id="PTHR43520:SF19">
    <property type="entry name" value="COPPER-TRANSPORTING ATPASE PAA2, CHLOROPLASTIC"/>
    <property type="match status" value="1"/>
</dbReference>
<protein>
    <submittedName>
        <fullName evidence="3">P-type ATPase</fullName>
    </submittedName>
</protein>
<dbReference type="GO" id="GO:0016020">
    <property type="term" value="C:membrane"/>
    <property type="evidence" value="ECO:0007669"/>
    <property type="project" value="InterPro"/>
</dbReference>
<dbReference type="NCBIfam" id="TIGR01494">
    <property type="entry name" value="ATPase_P-type"/>
    <property type="match status" value="1"/>
</dbReference>
<sequence length="170" mass="17490">VISGDNEAAVWAVADAVGIRREDAFGGQLPADKAEAVRLLQAEGQVVVMAGDGVNDAPALAQADVGMALSHGMDAAGEAADVVLIGERIGQVADTIELGRATFDKIKQNLVWALGYNLVGIPLAAGVLLPAYEFSLNPSTAGAMMAVSSIAVVSNSVLLRFHNPARPTTR</sequence>
<dbReference type="EMBL" id="LGRX02031389">
    <property type="protein sequence ID" value="KAK3244818.1"/>
    <property type="molecule type" value="Genomic_DNA"/>
</dbReference>
<reference evidence="3 4" key="1">
    <citation type="journal article" date="2015" name="Genome Biol. Evol.">
        <title>Comparative Genomics of a Bacterivorous Green Alga Reveals Evolutionary Causalities and Consequences of Phago-Mixotrophic Mode of Nutrition.</title>
        <authorList>
            <person name="Burns J.A."/>
            <person name="Paasch A."/>
            <person name="Narechania A."/>
            <person name="Kim E."/>
        </authorList>
    </citation>
    <scope>NUCLEOTIDE SEQUENCE [LARGE SCALE GENOMIC DNA]</scope>
    <source>
        <strain evidence="3 4">PLY_AMNH</strain>
    </source>
</reference>
<dbReference type="InterPro" id="IPR023214">
    <property type="entry name" value="HAD_sf"/>
</dbReference>
<feature type="transmembrane region" description="Helical" evidence="2">
    <location>
        <begin position="141"/>
        <end position="161"/>
    </location>
</feature>
<evidence type="ECO:0000313" key="4">
    <source>
        <dbReference type="Proteomes" id="UP001190700"/>
    </source>
</evidence>
<dbReference type="PANTHER" id="PTHR43520">
    <property type="entry name" value="ATP7, ISOFORM B"/>
    <property type="match status" value="1"/>
</dbReference>
<dbReference type="AlphaFoldDB" id="A0AAE0BZ29"/>
<dbReference type="GO" id="GO:0043682">
    <property type="term" value="F:P-type divalent copper transporter activity"/>
    <property type="evidence" value="ECO:0007669"/>
    <property type="project" value="TreeGrafter"/>
</dbReference>
<dbReference type="PRINTS" id="PR00119">
    <property type="entry name" value="CATATPASE"/>
</dbReference>
<name>A0AAE0BZ29_9CHLO</name>
<dbReference type="GO" id="GO:0005524">
    <property type="term" value="F:ATP binding"/>
    <property type="evidence" value="ECO:0007669"/>
    <property type="project" value="InterPro"/>
</dbReference>
<keyword evidence="2" id="KW-0812">Transmembrane</keyword>
<dbReference type="GO" id="GO:0055070">
    <property type="term" value="P:copper ion homeostasis"/>
    <property type="evidence" value="ECO:0007669"/>
    <property type="project" value="TreeGrafter"/>
</dbReference>
<dbReference type="InterPro" id="IPR036412">
    <property type="entry name" value="HAD-like_sf"/>
</dbReference>
<feature type="transmembrane region" description="Helical" evidence="2">
    <location>
        <begin position="110"/>
        <end position="129"/>
    </location>
</feature>
<keyword evidence="1" id="KW-1278">Translocase</keyword>
<dbReference type="InterPro" id="IPR001757">
    <property type="entry name" value="P_typ_ATPase"/>
</dbReference>
<dbReference type="GO" id="GO:0016887">
    <property type="term" value="F:ATP hydrolysis activity"/>
    <property type="evidence" value="ECO:0007669"/>
    <property type="project" value="InterPro"/>
</dbReference>
<proteinExistence type="predicted"/>
<feature type="non-terminal residue" evidence="3">
    <location>
        <position position="1"/>
    </location>
</feature>
<dbReference type="PRINTS" id="PR00120">
    <property type="entry name" value="HATPASE"/>
</dbReference>
<comment type="caution">
    <text evidence="3">The sequence shown here is derived from an EMBL/GenBank/DDBJ whole genome shotgun (WGS) entry which is preliminary data.</text>
</comment>
<evidence type="ECO:0000313" key="3">
    <source>
        <dbReference type="EMBL" id="KAK3244818.1"/>
    </source>
</evidence>
<keyword evidence="2" id="KW-0472">Membrane</keyword>
<dbReference type="Proteomes" id="UP001190700">
    <property type="component" value="Unassembled WGS sequence"/>
</dbReference>
<keyword evidence="4" id="KW-1185">Reference proteome</keyword>
<accession>A0AAE0BZ29</accession>
<evidence type="ECO:0000256" key="2">
    <source>
        <dbReference type="SAM" id="Phobius"/>
    </source>
</evidence>
<dbReference type="Pfam" id="PF00702">
    <property type="entry name" value="Hydrolase"/>
    <property type="match status" value="1"/>
</dbReference>
<organism evidence="3 4">
    <name type="scientific">Cymbomonas tetramitiformis</name>
    <dbReference type="NCBI Taxonomy" id="36881"/>
    <lineage>
        <taxon>Eukaryota</taxon>
        <taxon>Viridiplantae</taxon>
        <taxon>Chlorophyta</taxon>
        <taxon>Pyramimonadophyceae</taxon>
        <taxon>Pyramimonadales</taxon>
        <taxon>Pyramimonadaceae</taxon>
        <taxon>Cymbomonas</taxon>
    </lineage>
</organism>
<keyword evidence="2" id="KW-1133">Transmembrane helix</keyword>